<dbReference type="EMBL" id="CP046147">
    <property type="protein sequence ID" value="WFG39966.1"/>
    <property type="molecule type" value="Genomic_DNA"/>
</dbReference>
<reference evidence="3" key="3">
    <citation type="submission" date="2023-06" db="EMBL/GenBank/DDBJ databases">
        <title>Pangenomics reveal diversification of enzyme families and niche specialization in globally abundant SAR202 bacteria.</title>
        <authorList>
            <person name="Saw J.H.W."/>
        </authorList>
    </citation>
    <scope>NUCLEOTIDE SEQUENCE [LARGE SCALE GENOMIC DNA]</scope>
    <source>
        <strain evidence="3">JH1073</strain>
    </source>
</reference>
<proteinExistence type="predicted"/>
<evidence type="ECO:0000313" key="3">
    <source>
        <dbReference type="Proteomes" id="UP001219901"/>
    </source>
</evidence>
<name>A0AAJ6CS58_9CHLR</name>
<sequence length="208" mass="22803">MSERKPVTSADLRSSASLCTESLRRLDPDLWDKLAYGLEWTRSKTAAHIADSLDFYSGDLAMRSQEHLESAGLHYQEGTVEGAAGQIDFSAASLARVAEATPANVRAFHPTGMADPEAFLAMGCVEILMHGHDAVVGTEAEFDPDNELCGRVLARLFPWAPLDTPGWITLLWATGRGKLAGQEFLGESWVWHNDLLSEWEGTLPRMST</sequence>
<dbReference type="SUPFAM" id="SSF109854">
    <property type="entry name" value="DinB/YfiT-like putative metalloenzymes"/>
    <property type="match status" value="1"/>
</dbReference>
<dbReference type="InterPro" id="IPR034660">
    <property type="entry name" value="DinB/YfiT-like"/>
</dbReference>
<dbReference type="AlphaFoldDB" id="A0AAJ6CS58"/>
<gene>
    <name evidence="1" type="ORF">GKO46_11365</name>
    <name evidence="2" type="ORF">GKO48_10170</name>
</gene>
<dbReference type="Proteomes" id="UP001321249">
    <property type="component" value="Unassembled WGS sequence"/>
</dbReference>
<keyword evidence="3" id="KW-1185">Reference proteome</keyword>
<evidence type="ECO:0000313" key="4">
    <source>
        <dbReference type="Proteomes" id="UP001321249"/>
    </source>
</evidence>
<dbReference type="Proteomes" id="UP001219901">
    <property type="component" value="Chromosome"/>
</dbReference>
<reference evidence="2" key="2">
    <citation type="journal article" date="2023" name="Nat. Commun.">
        <title>Cultivation of marine bacteria of the SAR202 clade.</title>
        <authorList>
            <person name="Lim Y."/>
            <person name="Seo J.H."/>
            <person name="Giovannoni S.J."/>
            <person name="Kang I."/>
            <person name="Cho J.C."/>
        </authorList>
    </citation>
    <scope>NUCLEOTIDE SEQUENCE</scope>
    <source>
        <strain evidence="2">JH1073</strain>
    </source>
</reference>
<protein>
    <recommendedName>
        <fullName evidence="5">Mycothiol-dependent maleylpyruvate isomerase metal-binding domain-containing protein</fullName>
    </recommendedName>
</protein>
<accession>A0AAJ6CS58</accession>
<reference evidence="3 4" key="1">
    <citation type="submission" date="2019-11" db="EMBL/GenBank/DDBJ databases">
        <authorList>
            <person name="Cho J.-C."/>
        </authorList>
    </citation>
    <scope>NUCLEOTIDE SEQUENCE [LARGE SCALE GENOMIC DNA]</scope>
    <source>
        <strain evidence="2 3">JH1073</strain>
        <strain evidence="1 4">JH702</strain>
    </source>
</reference>
<dbReference type="EMBL" id="WMBE01000003">
    <property type="protein sequence ID" value="MDG0867666.1"/>
    <property type="molecule type" value="Genomic_DNA"/>
</dbReference>
<organism evidence="2 3">
    <name type="scientific">Candidatus Lucifugimonas marina</name>
    <dbReference type="NCBI Taxonomy" id="3038979"/>
    <lineage>
        <taxon>Bacteria</taxon>
        <taxon>Bacillati</taxon>
        <taxon>Chloroflexota</taxon>
        <taxon>Dehalococcoidia</taxon>
        <taxon>SAR202 cluster</taxon>
        <taxon>Candidatus Lucifugimonadales</taxon>
        <taxon>Candidatus Lucifugimonadaceae</taxon>
        <taxon>Candidatus Lucifugimonas</taxon>
    </lineage>
</organism>
<dbReference type="RefSeq" id="WP_342826245.1">
    <property type="nucleotide sequence ID" value="NZ_CP046146.1"/>
</dbReference>
<evidence type="ECO:0000313" key="1">
    <source>
        <dbReference type="EMBL" id="MDG0867666.1"/>
    </source>
</evidence>
<evidence type="ECO:0008006" key="5">
    <source>
        <dbReference type="Google" id="ProtNLM"/>
    </source>
</evidence>
<evidence type="ECO:0000313" key="2">
    <source>
        <dbReference type="EMBL" id="WFG39966.1"/>
    </source>
</evidence>